<dbReference type="InterPro" id="IPR018136">
    <property type="entry name" value="Aconitase_4Fe-4S_BS"/>
</dbReference>
<gene>
    <name evidence="11" type="ORF">GCM10007108_04220</name>
</gene>
<evidence type="ECO:0000256" key="8">
    <source>
        <dbReference type="ARBA" id="ARBA00023501"/>
    </source>
</evidence>
<evidence type="ECO:0000259" key="9">
    <source>
        <dbReference type="Pfam" id="PF00330"/>
    </source>
</evidence>
<accession>A0AA37BQB6</accession>
<evidence type="ECO:0000313" key="11">
    <source>
        <dbReference type="EMBL" id="GGM69303.1"/>
    </source>
</evidence>
<dbReference type="InterPro" id="IPR036008">
    <property type="entry name" value="Aconitase_4Fe-4S_dom"/>
</dbReference>
<dbReference type="FunFam" id="3.20.19.10:FF:000001">
    <property type="entry name" value="Aconitate hydratase"/>
    <property type="match status" value="1"/>
</dbReference>
<dbReference type="NCBIfam" id="TIGR01341">
    <property type="entry name" value="aconitase_1"/>
    <property type="match status" value="1"/>
</dbReference>
<dbReference type="PROSITE" id="PS01244">
    <property type="entry name" value="ACONITASE_2"/>
    <property type="match status" value="1"/>
</dbReference>
<reference evidence="11" key="2">
    <citation type="submission" date="2022-09" db="EMBL/GenBank/DDBJ databases">
        <authorList>
            <person name="Sun Q."/>
            <person name="Ohkuma M."/>
        </authorList>
    </citation>
    <scope>NUCLEOTIDE SEQUENCE</scope>
    <source>
        <strain evidence="11">JCM 13583</strain>
    </source>
</reference>
<dbReference type="GO" id="GO:0046872">
    <property type="term" value="F:metal ion binding"/>
    <property type="evidence" value="ECO:0007669"/>
    <property type="project" value="UniProtKB-KW"/>
</dbReference>
<dbReference type="SUPFAM" id="SSF53732">
    <property type="entry name" value="Aconitase iron-sulfur domain"/>
    <property type="match status" value="1"/>
</dbReference>
<comment type="cofactor">
    <cofactor evidence="1">
        <name>[4Fe-4S] cluster</name>
        <dbReference type="ChEBI" id="CHEBI:49883"/>
    </cofactor>
</comment>
<organism evidence="11 12">
    <name type="scientific">Thermogymnomonas acidicola</name>
    <dbReference type="NCBI Taxonomy" id="399579"/>
    <lineage>
        <taxon>Archaea</taxon>
        <taxon>Methanobacteriati</taxon>
        <taxon>Thermoplasmatota</taxon>
        <taxon>Thermoplasmata</taxon>
        <taxon>Thermoplasmatales</taxon>
        <taxon>Thermogymnomonas</taxon>
    </lineage>
</organism>
<dbReference type="PROSITE" id="PS00450">
    <property type="entry name" value="ACONITASE_1"/>
    <property type="match status" value="1"/>
</dbReference>
<dbReference type="Proteomes" id="UP000632195">
    <property type="component" value="Unassembled WGS sequence"/>
</dbReference>
<evidence type="ECO:0000256" key="2">
    <source>
        <dbReference type="ARBA" id="ARBA00007185"/>
    </source>
</evidence>
<dbReference type="InterPro" id="IPR015928">
    <property type="entry name" value="Aconitase/3IPM_dehydase_swvl"/>
</dbReference>
<evidence type="ECO:0000259" key="10">
    <source>
        <dbReference type="Pfam" id="PF00694"/>
    </source>
</evidence>
<evidence type="ECO:0000256" key="1">
    <source>
        <dbReference type="ARBA" id="ARBA00001966"/>
    </source>
</evidence>
<keyword evidence="6" id="KW-0411">Iron-sulfur</keyword>
<dbReference type="Pfam" id="PF00330">
    <property type="entry name" value="Aconitase"/>
    <property type="match status" value="1"/>
</dbReference>
<dbReference type="EMBL" id="BMNY01000001">
    <property type="protein sequence ID" value="GGM69303.1"/>
    <property type="molecule type" value="Genomic_DNA"/>
</dbReference>
<dbReference type="Gene3D" id="3.20.19.10">
    <property type="entry name" value="Aconitase, domain 4"/>
    <property type="match status" value="1"/>
</dbReference>
<dbReference type="NCBIfam" id="NF006757">
    <property type="entry name" value="PRK09277.1"/>
    <property type="match status" value="1"/>
</dbReference>
<evidence type="ECO:0000256" key="3">
    <source>
        <dbReference type="ARBA" id="ARBA00012926"/>
    </source>
</evidence>
<evidence type="ECO:0000256" key="7">
    <source>
        <dbReference type="ARBA" id="ARBA00023239"/>
    </source>
</evidence>
<dbReference type="InterPro" id="IPR001030">
    <property type="entry name" value="Acoase/IPM_deHydtase_lsu_aba"/>
</dbReference>
<dbReference type="FunFam" id="3.30.499.10:FF:000002">
    <property type="entry name" value="Aconitate hydratase"/>
    <property type="match status" value="1"/>
</dbReference>
<comment type="similarity">
    <text evidence="2">Belongs to the aconitase/IPM isomerase family.</text>
</comment>
<dbReference type="InterPro" id="IPR015931">
    <property type="entry name" value="Acnase/IPM_dHydase_lsu_aba_1/3"/>
</dbReference>
<evidence type="ECO:0000256" key="6">
    <source>
        <dbReference type="ARBA" id="ARBA00023014"/>
    </source>
</evidence>
<dbReference type="CDD" id="cd01586">
    <property type="entry name" value="AcnA_IRP"/>
    <property type="match status" value="1"/>
</dbReference>
<evidence type="ECO:0000256" key="5">
    <source>
        <dbReference type="ARBA" id="ARBA00023004"/>
    </source>
</evidence>
<dbReference type="GO" id="GO:0003994">
    <property type="term" value="F:aconitate hydratase activity"/>
    <property type="evidence" value="ECO:0007669"/>
    <property type="project" value="UniProtKB-EC"/>
</dbReference>
<protein>
    <recommendedName>
        <fullName evidence="3">aconitate hydratase</fullName>
        <ecNumber evidence="3">4.2.1.3</ecNumber>
    </recommendedName>
</protein>
<dbReference type="NCBIfam" id="NF009520">
    <property type="entry name" value="PRK12881.1"/>
    <property type="match status" value="1"/>
</dbReference>
<evidence type="ECO:0000313" key="12">
    <source>
        <dbReference type="Proteomes" id="UP000632195"/>
    </source>
</evidence>
<keyword evidence="7" id="KW-0456">Lyase</keyword>
<dbReference type="Gene3D" id="6.10.190.10">
    <property type="match status" value="1"/>
</dbReference>
<dbReference type="InterPro" id="IPR006249">
    <property type="entry name" value="Aconitase/IRP2"/>
</dbReference>
<comment type="caution">
    <text evidence="11">The sequence shown here is derived from an EMBL/GenBank/DDBJ whole genome shotgun (WGS) entry which is preliminary data.</text>
</comment>
<dbReference type="GO" id="GO:0051536">
    <property type="term" value="F:iron-sulfur cluster binding"/>
    <property type="evidence" value="ECO:0007669"/>
    <property type="project" value="UniProtKB-KW"/>
</dbReference>
<dbReference type="Pfam" id="PF00694">
    <property type="entry name" value="Aconitase_C"/>
    <property type="match status" value="1"/>
</dbReference>
<evidence type="ECO:0000256" key="4">
    <source>
        <dbReference type="ARBA" id="ARBA00022723"/>
    </source>
</evidence>
<dbReference type="SUPFAM" id="SSF52016">
    <property type="entry name" value="LeuD/IlvD-like"/>
    <property type="match status" value="1"/>
</dbReference>
<dbReference type="Gene3D" id="3.30.499.10">
    <property type="entry name" value="Aconitase, domain 3"/>
    <property type="match status" value="2"/>
</dbReference>
<keyword evidence="4" id="KW-0479">Metal-binding</keyword>
<dbReference type="PRINTS" id="PR00415">
    <property type="entry name" value="ACONITASE"/>
</dbReference>
<dbReference type="InterPro" id="IPR044137">
    <property type="entry name" value="AcnA_IRP_Swivel"/>
</dbReference>
<proteinExistence type="inferred from homology"/>
<feature type="domain" description="Aconitase A/isopropylmalate dehydratase small subunit swivel" evidence="10">
    <location>
        <begin position="694"/>
        <end position="820"/>
    </location>
</feature>
<dbReference type="PANTHER" id="PTHR11670">
    <property type="entry name" value="ACONITASE/IRON-RESPONSIVE ELEMENT FAMILY MEMBER"/>
    <property type="match status" value="1"/>
</dbReference>
<dbReference type="CDD" id="cd01580">
    <property type="entry name" value="AcnA_IRP_Swivel"/>
    <property type="match status" value="1"/>
</dbReference>
<dbReference type="EC" id="4.2.1.3" evidence="3"/>
<reference evidence="11" key="1">
    <citation type="journal article" date="2014" name="Int. J. Syst. Evol. Microbiol.">
        <title>Complete genome sequence of Corynebacterium casei LMG S-19264T (=DSM 44701T), isolated from a smear-ripened cheese.</title>
        <authorList>
            <consortium name="US DOE Joint Genome Institute (JGI-PGF)"/>
            <person name="Walter F."/>
            <person name="Albersmeier A."/>
            <person name="Kalinowski J."/>
            <person name="Ruckert C."/>
        </authorList>
    </citation>
    <scope>NUCLEOTIDE SEQUENCE</scope>
    <source>
        <strain evidence="11">JCM 13583</strain>
    </source>
</reference>
<sequence length="897" mass="99025">MESSYRIERTLTVSGKEYHYFSLPDLEKMGFKVSRLPLSIRIILESLIRNMDGRAVTQEDVENLIRWDAHNVPDTEIPFKVARVVMQDFTGVPAVVDLAAMRDKVREMGIDPTLIQPQVPVDLVIDHSVQVDFYGVPQALELNREKEFERNTERYRFLKWAQNAFSNLRVIPPSVGIIHQVNLEYLAKVVMTATKEGKTYAFPDTLVGTDSHTTMINGLGIVGWGVGGIEAEAAMLDQPVTFKTPEVVGVNLHGRLRPGVTATDLVLTLTELLRKHNVVGKFVEFYGPGVSSLSLPDRATLSNMCPEYGATLALFPVDEETISYLRMAGRPEEQVELVEKYMKAQGLFGAQKNVDYSEVIDLDLSTVESSVAGPSLPQQRVPLGRIGDSFLKYLETSSQDRSSNGQVYLKASKIKVRGREETLRDGDVVIAAITSCTNTSNPKVMVAAGLLAKKAVERGLAVSPKVKTSLAPGSRVVSDYLEKSGLQAYLDRLGFYTVGFGCTTCIGNSGPLDPAIEEAIVKDGLATAAVLSGNRNFEARIHRNVRANYLMSPPLVVAFAIAGTVVKDLEHEPIGKGSDGRDVYLKDIWPSDEEVNGVIANTIKREMFIEKYRDVNAFNERWNSLDAPSGLLYAWDEKSTYIRRPPFFDGFSVDVPEEPEELRDARPLLVLGDSVTTDHISPAGSIARDSPAGKYLMEHGVRPEDFNSYGARRGNHEVMMRGTFGNNRIKNALAGREGPYTKYLPAGEVMFVYDAAVKYMKEGVPLVVFAGKEYGSGSSRDWAAKGPMLIGVKAVVARSFERIHRSNLIGMGILPLQFPDGQDINSIKADTSKPFTIDLRGALKPGGRARMRFTTTEGKPGEVVLTVRLDTPIEVEYYRHGGILQFVMRKILTEAKS</sequence>
<dbReference type="InterPro" id="IPR000573">
    <property type="entry name" value="AconitaseA/IPMdHydase_ssu_swvl"/>
</dbReference>
<dbReference type="AlphaFoldDB" id="A0AA37BQB6"/>
<dbReference type="RefSeq" id="WP_188679898.1">
    <property type="nucleotide sequence ID" value="NZ_BMNY01000001.1"/>
</dbReference>
<comment type="catalytic activity">
    <reaction evidence="8">
        <text>citrate = D-threo-isocitrate</text>
        <dbReference type="Rhea" id="RHEA:10336"/>
        <dbReference type="ChEBI" id="CHEBI:15562"/>
        <dbReference type="ChEBI" id="CHEBI:16947"/>
        <dbReference type="EC" id="4.2.1.3"/>
    </reaction>
</comment>
<feature type="domain" description="Aconitase/3-isopropylmalate dehydratase large subunit alpha/beta/alpha" evidence="9">
    <location>
        <begin position="67"/>
        <end position="563"/>
    </location>
</feature>
<keyword evidence="12" id="KW-1185">Reference proteome</keyword>
<keyword evidence="5" id="KW-0408">Iron</keyword>
<name>A0AA37BQB6_9ARCH</name>